<dbReference type="Proteomes" id="UP000824890">
    <property type="component" value="Unassembled WGS sequence"/>
</dbReference>
<name>A0ABQ8DCT8_BRANA</name>
<gene>
    <name evidence="2" type="ORF">HID58_019423</name>
    <name evidence="1" type="ORF">HID58_038926</name>
</gene>
<sequence>MEALRNETQSKKHVLSPQNHQFNLFNHQLSKLSKKANSAVVLAVLEAACCTSTVEVRLSGKQRNMKHGFKLMGVDKEMGNAVKKDFETAIKHYSTAMEIDDEEIS</sequence>
<proteinExistence type="predicted"/>
<dbReference type="EMBL" id="JAGKQM010000010">
    <property type="protein sequence ID" value="KAH0907099.1"/>
    <property type="molecule type" value="Genomic_DNA"/>
</dbReference>
<dbReference type="EMBL" id="JAGKQM010000005">
    <property type="protein sequence ID" value="KAH0927167.1"/>
    <property type="molecule type" value="Genomic_DNA"/>
</dbReference>
<protein>
    <submittedName>
        <fullName evidence="2">Uncharacterized protein</fullName>
    </submittedName>
</protein>
<comment type="caution">
    <text evidence="2">The sequence shown here is derived from an EMBL/GenBank/DDBJ whole genome shotgun (WGS) entry which is preliminary data.</text>
</comment>
<keyword evidence="3" id="KW-1185">Reference proteome</keyword>
<evidence type="ECO:0000313" key="3">
    <source>
        <dbReference type="Proteomes" id="UP000824890"/>
    </source>
</evidence>
<reference evidence="2 3" key="1">
    <citation type="submission" date="2021-05" db="EMBL/GenBank/DDBJ databases">
        <title>Genome Assembly of Synthetic Allotetraploid Brassica napus Reveals Homoeologous Exchanges between Subgenomes.</title>
        <authorList>
            <person name="Davis J.T."/>
        </authorList>
    </citation>
    <scope>NUCLEOTIDE SEQUENCE [LARGE SCALE GENOMIC DNA]</scope>
    <source>
        <strain evidence="3">cv. Da-Ae</strain>
        <tissue evidence="2">Seedling</tissue>
    </source>
</reference>
<evidence type="ECO:0000313" key="2">
    <source>
        <dbReference type="EMBL" id="KAH0927167.1"/>
    </source>
</evidence>
<organism evidence="2 3">
    <name type="scientific">Brassica napus</name>
    <name type="common">Rape</name>
    <dbReference type="NCBI Taxonomy" id="3708"/>
    <lineage>
        <taxon>Eukaryota</taxon>
        <taxon>Viridiplantae</taxon>
        <taxon>Streptophyta</taxon>
        <taxon>Embryophyta</taxon>
        <taxon>Tracheophyta</taxon>
        <taxon>Spermatophyta</taxon>
        <taxon>Magnoliopsida</taxon>
        <taxon>eudicotyledons</taxon>
        <taxon>Gunneridae</taxon>
        <taxon>Pentapetalae</taxon>
        <taxon>rosids</taxon>
        <taxon>malvids</taxon>
        <taxon>Brassicales</taxon>
        <taxon>Brassicaceae</taxon>
        <taxon>Brassiceae</taxon>
        <taxon>Brassica</taxon>
    </lineage>
</organism>
<accession>A0ABQ8DCT8</accession>
<evidence type="ECO:0000313" key="1">
    <source>
        <dbReference type="EMBL" id="KAH0907099.1"/>
    </source>
</evidence>